<dbReference type="OrthoDB" id="1911848at2759"/>
<proteinExistence type="predicted"/>
<protein>
    <recommendedName>
        <fullName evidence="1">Prion-inhibition and propagation HeLo domain-containing protein</fullName>
    </recommendedName>
</protein>
<accession>A0A9P7N433</accession>
<dbReference type="InterPro" id="IPR029498">
    <property type="entry name" value="HeLo_dom"/>
</dbReference>
<dbReference type="Pfam" id="PF14479">
    <property type="entry name" value="HeLo"/>
    <property type="match status" value="1"/>
</dbReference>
<keyword evidence="3" id="KW-1185">Reference proteome</keyword>
<dbReference type="PANTHER" id="PTHR37542">
    <property type="entry name" value="HELO DOMAIN-CONTAINING PROTEIN-RELATED"/>
    <property type="match status" value="1"/>
</dbReference>
<dbReference type="Proteomes" id="UP000748025">
    <property type="component" value="Unassembled WGS sequence"/>
</dbReference>
<feature type="non-terminal residue" evidence="2">
    <location>
        <position position="1"/>
    </location>
</feature>
<gene>
    <name evidence="2" type="ORF">E4U43_006126</name>
</gene>
<sequence length="127" mass="14958">LLITALGYDDECRYLNLRLRMEQQRLFTWSETSGLLDLDARNHDKILNSNVFSLHRQTLLDMLVQIRCLFDEFTSHQRRHENLKPVQDVDNLLSAPDVDAKQANFPISERKRDFIRNAMNSLRAKSQ</sequence>
<dbReference type="InterPro" id="IPR038305">
    <property type="entry name" value="HeLo_sf"/>
</dbReference>
<reference evidence="2" key="1">
    <citation type="journal article" date="2020" name="bioRxiv">
        <title>Whole genome comparisons of ergot fungi reveals the divergence and evolution of species within the genus Claviceps are the result of varying mechanisms driving genome evolution and host range expansion.</title>
        <authorList>
            <person name="Wyka S.A."/>
            <person name="Mondo S.J."/>
            <person name="Liu M."/>
            <person name="Dettman J."/>
            <person name="Nalam V."/>
            <person name="Broders K.D."/>
        </authorList>
    </citation>
    <scope>NUCLEOTIDE SEQUENCE</scope>
    <source>
        <strain evidence="2">CCC 602</strain>
    </source>
</reference>
<dbReference type="AlphaFoldDB" id="A0A9P7N433"/>
<organism evidence="2 3">
    <name type="scientific">Claviceps pusilla</name>
    <dbReference type="NCBI Taxonomy" id="123648"/>
    <lineage>
        <taxon>Eukaryota</taxon>
        <taxon>Fungi</taxon>
        <taxon>Dikarya</taxon>
        <taxon>Ascomycota</taxon>
        <taxon>Pezizomycotina</taxon>
        <taxon>Sordariomycetes</taxon>
        <taxon>Hypocreomycetidae</taxon>
        <taxon>Hypocreales</taxon>
        <taxon>Clavicipitaceae</taxon>
        <taxon>Claviceps</taxon>
    </lineage>
</organism>
<dbReference type="Gene3D" id="1.20.120.1020">
    <property type="entry name" value="Prion-inhibition and propagation, HeLo domain"/>
    <property type="match status" value="1"/>
</dbReference>
<feature type="domain" description="Prion-inhibition and propagation HeLo" evidence="1">
    <location>
        <begin position="2"/>
        <end position="121"/>
    </location>
</feature>
<dbReference type="PANTHER" id="PTHR37542:SF1">
    <property type="entry name" value="PRION-INHIBITION AND PROPAGATION HELO DOMAIN-CONTAINING PROTEIN"/>
    <property type="match status" value="1"/>
</dbReference>
<dbReference type="EMBL" id="SRPW01004141">
    <property type="protein sequence ID" value="KAG5985072.1"/>
    <property type="molecule type" value="Genomic_DNA"/>
</dbReference>
<evidence type="ECO:0000313" key="3">
    <source>
        <dbReference type="Proteomes" id="UP000748025"/>
    </source>
</evidence>
<name>A0A9P7N433_9HYPO</name>
<evidence type="ECO:0000313" key="2">
    <source>
        <dbReference type="EMBL" id="KAG5985072.1"/>
    </source>
</evidence>
<evidence type="ECO:0000259" key="1">
    <source>
        <dbReference type="Pfam" id="PF14479"/>
    </source>
</evidence>
<comment type="caution">
    <text evidence="2">The sequence shown here is derived from an EMBL/GenBank/DDBJ whole genome shotgun (WGS) entry which is preliminary data.</text>
</comment>